<accession>A0A0C9UZH6</accession>
<dbReference type="Proteomes" id="UP000053820">
    <property type="component" value="Unassembled WGS sequence"/>
</dbReference>
<dbReference type="AlphaFoldDB" id="A0A0C9UZH6"/>
<dbReference type="Pfam" id="PF01693">
    <property type="entry name" value="Cauli_VI"/>
    <property type="match status" value="1"/>
</dbReference>
<dbReference type="InterPro" id="IPR009027">
    <property type="entry name" value="Ribosomal_bL9/RNase_H1_N"/>
</dbReference>
<dbReference type="InterPro" id="IPR037056">
    <property type="entry name" value="RNase_H1_N_sf"/>
</dbReference>
<dbReference type="InterPro" id="IPR011320">
    <property type="entry name" value="RNase_H1_N"/>
</dbReference>
<dbReference type="Gene3D" id="3.40.970.10">
    <property type="entry name" value="Ribonuclease H1, N-terminal domain"/>
    <property type="match status" value="1"/>
</dbReference>
<dbReference type="EMBL" id="KN839940">
    <property type="protein sequence ID" value="KIJ58439.1"/>
    <property type="molecule type" value="Genomic_DNA"/>
</dbReference>
<keyword evidence="3" id="KW-1185">Reference proteome</keyword>
<name>A0A0C9UZH6_9AGAM</name>
<protein>
    <recommendedName>
        <fullName evidence="1">Ribonuclease H1 N-terminal domain-containing protein</fullName>
    </recommendedName>
</protein>
<sequence>MNTASPAALVLPALGTPRVPAPFELQPPADGEQATGCYVVIVGQEVGIFYHWLDSAERVNGVPGGTHKRYNTWDDALQLYTRKYNEGALRIIPIRGSRFWPTSAAPAITTATVAPPSTTLSPASSDEDLWSHVQDFSEVDLSEALSQATLG</sequence>
<evidence type="ECO:0000313" key="2">
    <source>
        <dbReference type="EMBL" id="KIJ58439.1"/>
    </source>
</evidence>
<evidence type="ECO:0000313" key="3">
    <source>
        <dbReference type="Proteomes" id="UP000053820"/>
    </source>
</evidence>
<reference evidence="2 3" key="1">
    <citation type="submission" date="2014-04" db="EMBL/GenBank/DDBJ databases">
        <title>Evolutionary Origins and Diversification of the Mycorrhizal Mutualists.</title>
        <authorList>
            <consortium name="DOE Joint Genome Institute"/>
            <consortium name="Mycorrhizal Genomics Consortium"/>
            <person name="Kohler A."/>
            <person name="Kuo A."/>
            <person name="Nagy L.G."/>
            <person name="Floudas D."/>
            <person name="Copeland A."/>
            <person name="Barry K.W."/>
            <person name="Cichocki N."/>
            <person name="Veneault-Fourrey C."/>
            <person name="LaButti K."/>
            <person name="Lindquist E.A."/>
            <person name="Lipzen A."/>
            <person name="Lundell T."/>
            <person name="Morin E."/>
            <person name="Murat C."/>
            <person name="Riley R."/>
            <person name="Ohm R."/>
            <person name="Sun H."/>
            <person name="Tunlid A."/>
            <person name="Henrissat B."/>
            <person name="Grigoriev I.V."/>
            <person name="Hibbett D.S."/>
            <person name="Martin F."/>
        </authorList>
    </citation>
    <scope>NUCLEOTIDE SEQUENCE [LARGE SCALE GENOMIC DNA]</scope>
    <source>
        <strain evidence="2 3">MD-312</strain>
    </source>
</reference>
<gene>
    <name evidence="2" type="ORF">HYDPIDRAFT_34188</name>
</gene>
<dbReference type="HOGENOM" id="CLU_137526_0_0_1"/>
<dbReference type="SUPFAM" id="SSF55658">
    <property type="entry name" value="L9 N-domain-like"/>
    <property type="match status" value="1"/>
</dbReference>
<feature type="domain" description="Ribonuclease H1 N-terminal" evidence="1">
    <location>
        <begin position="38"/>
        <end position="77"/>
    </location>
</feature>
<organism evidence="2 3">
    <name type="scientific">Hydnomerulius pinastri MD-312</name>
    <dbReference type="NCBI Taxonomy" id="994086"/>
    <lineage>
        <taxon>Eukaryota</taxon>
        <taxon>Fungi</taxon>
        <taxon>Dikarya</taxon>
        <taxon>Basidiomycota</taxon>
        <taxon>Agaricomycotina</taxon>
        <taxon>Agaricomycetes</taxon>
        <taxon>Agaricomycetidae</taxon>
        <taxon>Boletales</taxon>
        <taxon>Boletales incertae sedis</taxon>
        <taxon>Leucogyrophana</taxon>
    </lineage>
</organism>
<dbReference type="OrthoDB" id="2676387at2759"/>
<proteinExistence type="predicted"/>
<evidence type="ECO:0000259" key="1">
    <source>
        <dbReference type="Pfam" id="PF01693"/>
    </source>
</evidence>